<protein>
    <submittedName>
        <fullName evidence="1">Uncharacterized protein</fullName>
    </submittedName>
</protein>
<dbReference type="AlphaFoldDB" id="A0A6A6E646"/>
<reference evidence="1" key="1">
    <citation type="journal article" date="2020" name="Stud. Mycol.">
        <title>101 Dothideomycetes genomes: a test case for predicting lifestyles and emergence of pathogens.</title>
        <authorList>
            <person name="Haridas S."/>
            <person name="Albert R."/>
            <person name="Binder M."/>
            <person name="Bloem J."/>
            <person name="Labutti K."/>
            <person name="Salamov A."/>
            <person name="Andreopoulos B."/>
            <person name="Baker S."/>
            <person name="Barry K."/>
            <person name="Bills G."/>
            <person name="Bluhm B."/>
            <person name="Cannon C."/>
            <person name="Castanera R."/>
            <person name="Culley D."/>
            <person name="Daum C."/>
            <person name="Ezra D."/>
            <person name="Gonzalez J."/>
            <person name="Henrissat B."/>
            <person name="Kuo A."/>
            <person name="Liang C."/>
            <person name="Lipzen A."/>
            <person name="Lutzoni F."/>
            <person name="Magnuson J."/>
            <person name="Mondo S."/>
            <person name="Nolan M."/>
            <person name="Ohm R."/>
            <person name="Pangilinan J."/>
            <person name="Park H.-J."/>
            <person name="Ramirez L."/>
            <person name="Alfaro M."/>
            <person name="Sun H."/>
            <person name="Tritt A."/>
            <person name="Yoshinaga Y."/>
            <person name="Zwiers L.-H."/>
            <person name="Turgeon B."/>
            <person name="Goodwin S."/>
            <person name="Spatafora J."/>
            <person name="Crous P."/>
            <person name="Grigoriev I."/>
        </authorList>
    </citation>
    <scope>NUCLEOTIDE SEQUENCE</scope>
    <source>
        <strain evidence="1">CBS 207.26</strain>
    </source>
</reference>
<proteinExistence type="predicted"/>
<name>A0A6A6E646_9PEZI</name>
<dbReference type="EMBL" id="ML994629">
    <property type="protein sequence ID" value="KAF2186475.1"/>
    <property type="molecule type" value="Genomic_DNA"/>
</dbReference>
<evidence type="ECO:0000313" key="1">
    <source>
        <dbReference type="EMBL" id="KAF2186475.1"/>
    </source>
</evidence>
<dbReference type="Proteomes" id="UP000800200">
    <property type="component" value="Unassembled WGS sequence"/>
</dbReference>
<keyword evidence="2" id="KW-1185">Reference proteome</keyword>
<accession>A0A6A6E646</accession>
<organism evidence="1 2">
    <name type="scientific">Zopfia rhizophila CBS 207.26</name>
    <dbReference type="NCBI Taxonomy" id="1314779"/>
    <lineage>
        <taxon>Eukaryota</taxon>
        <taxon>Fungi</taxon>
        <taxon>Dikarya</taxon>
        <taxon>Ascomycota</taxon>
        <taxon>Pezizomycotina</taxon>
        <taxon>Dothideomycetes</taxon>
        <taxon>Dothideomycetes incertae sedis</taxon>
        <taxon>Zopfiaceae</taxon>
        <taxon>Zopfia</taxon>
    </lineage>
</organism>
<gene>
    <name evidence="1" type="ORF">K469DRAFT_139014</name>
</gene>
<evidence type="ECO:0000313" key="2">
    <source>
        <dbReference type="Proteomes" id="UP000800200"/>
    </source>
</evidence>
<sequence length="114" mass="13146">MFPFSRNSLLRAANLKCFTNLNKDNCPYQSREIHVNDPEFYDGTYTGYSRRRKKDPKWTTVASAPLSTVSTVNNIHHPVRTSILKNLFSKQSIVQLEAYFKGKLKCCEETRGIL</sequence>